<dbReference type="AlphaFoldDB" id="A0A9W3GFU1"/>
<dbReference type="RefSeq" id="XP_045378141.1">
    <property type="nucleotide sequence ID" value="XM_045522185.1"/>
</dbReference>
<dbReference type="PANTHER" id="PTHR15060">
    <property type="entry name" value="INTERLEUKIN-15 RECEPTOR SUBUNIT ALPHA"/>
    <property type="match status" value="1"/>
</dbReference>
<dbReference type="PROSITE" id="PS50923">
    <property type="entry name" value="SUSHI"/>
    <property type="match status" value="1"/>
</dbReference>
<dbReference type="InterPro" id="IPR000436">
    <property type="entry name" value="Sushi_SCR_CCP_dom"/>
</dbReference>
<gene>
    <name evidence="20" type="primary">IL15RA</name>
</gene>
<dbReference type="GO" id="GO:0031410">
    <property type="term" value="C:cytoplasmic vesicle"/>
    <property type="evidence" value="ECO:0007669"/>
    <property type="project" value="UniProtKB-ARBA"/>
</dbReference>
<evidence type="ECO:0000256" key="5">
    <source>
        <dbReference type="ARBA" id="ARBA00022659"/>
    </source>
</evidence>
<evidence type="ECO:0000313" key="20">
    <source>
        <dbReference type="RefSeq" id="XP_045378141.1"/>
    </source>
</evidence>
<keyword evidence="6" id="KW-0812">Transmembrane</keyword>
<comment type="caution">
    <text evidence="17">Lacks conserved residue(s) required for the propagation of feature annotation.</text>
</comment>
<dbReference type="CTD" id="3601"/>
<name>A0A9W3GFU1_CAMBA</name>
<evidence type="ECO:0000256" key="9">
    <source>
        <dbReference type="ARBA" id="ARBA00023136"/>
    </source>
</evidence>
<dbReference type="GO" id="GO:0031965">
    <property type="term" value="C:nuclear membrane"/>
    <property type="evidence" value="ECO:0007669"/>
    <property type="project" value="UniProtKB-SubCell"/>
</dbReference>
<comment type="subcellular location">
    <subcellularLocation>
        <location evidence="2">Cell surface</location>
    </subcellularLocation>
    <subcellularLocation>
        <location evidence="14">Nucleus membrane</location>
        <topology evidence="14">Single-pass type I membrane protein</topology>
    </subcellularLocation>
    <subcellularLocation>
        <location evidence="1">Secreted</location>
        <location evidence="1">Extracellular space</location>
    </subcellularLocation>
</comment>
<keyword evidence="11 20" id="KW-0675">Receptor</keyword>
<evidence type="ECO:0000256" key="7">
    <source>
        <dbReference type="ARBA" id="ARBA00022729"/>
    </source>
</evidence>
<keyword evidence="3" id="KW-0964">Secreted</keyword>
<evidence type="ECO:0000256" key="4">
    <source>
        <dbReference type="ARBA" id="ARBA00022553"/>
    </source>
</evidence>
<comment type="subunit">
    <text evidence="15">The interleukin-15 receptor IL15R is a heterotrimer of IL15RA, IL2RB and IL2RG. IL15RA also self-associates. Interacts with SYK.</text>
</comment>
<dbReference type="Gene3D" id="2.20.28.230">
    <property type="match status" value="1"/>
</dbReference>
<evidence type="ECO:0000256" key="15">
    <source>
        <dbReference type="ARBA" id="ARBA00062744"/>
    </source>
</evidence>
<evidence type="ECO:0000256" key="16">
    <source>
        <dbReference type="ARBA" id="ARBA00069591"/>
    </source>
</evidence>
<evidence type="ECO:0000256" key="10">
    <source>
        <dbReference type="ARBA" id="ARBA00023157"/>
    </source>
</evidence>
<evidence type="ECO:0000256" key="11">
    <source>
        <dbReference type="ARBA" id="ARBA00023170"/>
    </source>
</evidence>
<dbReference type="Pfam" id="PF00084">
    <property type="entry name" value="Sushi"/>
    <property type="match status" value="1"/>
</dbReference>
<keyword evidence="7" id="KW-0732">Signal</keyword>
<proteinExistence type="predicted"/>
<evidence type="ECO:0000256" key="13">
    <source>
        <dbReference type="ARBA" id="ARBA00023242"/>
    </source>
</evidence>
<protein>
    <recommendedName>
        <fullName evidence="16">Interleukin-15 receptor subunit alpha</fullName>
    </recommendedName>
</protein>
<keyword evidence="13" id="KW-0539">Nucleus</keyword>
<dbReference type="GO" id="GO:0009986">
    <property type="term" value="C:cell surface"/>
    <property type="evidence" value="ECO:0007669"/>
    <property type="project" value="UniProtKB-SubCell"/>
</dbReference>
<dbReference type="SMART" id="SM00032">
    <property type="entry name" value="CCP"/>
    <property type="match status" value="1"/>
</dbReference>
<reference evidence="20" key="1">
    <citation type="submission" date="2025-08" db="UniProtKB">
        <authorList>
            <consortium name="RefSeq"/>
        </authorList>
    </citation>
    <scope>IDENTIFICATION</scope>
    <source>
        <tissue evidence="20">Blood</tissue>
    </source>
</reference>
<dbReference type="GO" id="GO:0005576">
    <property type="term" value="C:extracellular region"/>
    <property type="evidence" value="ECO:0007669"/>
    <property type="project" value="UniProtKB-SubCell"/>
</dbReference>
<accession>A0A9W3GFU1</accession>
<evidence type="ECO:0000256" key="17">
    <source>
        <dbReference type="PROSITE-ProRule" id="PRU00302"/>
    </source>
</evidence>
<evidence type="ECO:0000256" key="1">
    <source>
        <dbReference type="ARBA" id="ARBA00004239"/>
    </source>
</evidence>
<evidence type="ECO:0000256" key="12">
    <source>
        <dbReference type="ARBA" id="ARBA00023180"/>
    </source>
</evidence>
<keyword evidence="12" id="KW-0325">Glycoprotein</keyword>
<evidence type="ECO:0000256" key="3">
    <source>
        <dbReference type="ARBA" id="ARBA00022525"/>
    </source>
</evidence>
<dbReference type="InterPro" id="IPR042372">
    <property type="entry name" value="IL15RA"/>
</dbReference>
<dbReference type="SUPFAM" id="SSF57535">
    <property type="entry name" value="Complement control module/SCR domain"/>
    <property type="match status" value="1"/>
</dbReference>
<evidence type="ECO:0000256" key="8">
    <source>
        <dbReference type="ARBA" id="ARBA00022989"/>
    </source>
</evidence>
<keyword evidence="4" id="KW-0597">Phosphoprotein</keyword>
<organism evidence="20">
    <name type="scientific">Camelus bactrianus</name>
    <name type="common">Bactrian camel</name>
    <dbReference type="NCBI Taxonomy" id="9837"/>
    <lineage>
        <taxon>Eukaryota</taxon>
        <taxon>Metazoa</taxon>
        <taxon>Chordata</taxon>
        <taxon>Craniata</taxon>
        <taxon>Vertebrata</taxon>
        <taxon>Euteleostomi</taxon>
        <taxon>Mammalia</taxon>
        <taxon>Eutheria</taxon>
        <taxon>Laurasiatheria</taxon>
        <taxon>Artiodactyla</taxon>
        <taxon>Tylopoda</taxon>
        <taxon>Camelidae</taxon>
        <taxon>Camelus</taxon>
    </lineage>
</organism>
<dbReference type="InterPro" id="IPR035976">
    <property type="entry name" value="Sushi/SCR/CCP_sf"/>
</dbReference>
<dbReference type="CDD" id="cd00033">
    <property type="entry name" value="CCP"/>
    <property type="match status" value="1"/>
</dbReference>
<sequence>MRPTPPRQGSKAPGITCPTPTSVEHANIRVKSYNLNSRERYVCNSGFKRKAGTSSLTECVFNKTMNITHWTTPNLKCIRDPSLTHQRPPPMTTPAGVTPGPESHISSGKEPTFPSKSDAPGASGPATEPGSRLTPPKRPTAGTTGVVRPEPSQVPPQTTAKALEHTPSVSQDPPGAVQYRARAVTAFLRENDSSFCVLFCLHQVSSGKEPSGSGYFCSQLMGVVLKNDQNVLATPRYL</sequence>
<evidence type="ECO:0000256" key="18">
    <source>
        <dbReference type="SAM" id="MobiDB-lite"/>
    </source>
</evidence>
<dbReference type="GO" id="GO:0005886">
    <property type="term" value="C:plasma membrane"/>
    <property type="evidence" value="ECO:0007669"/>
    <property type="project" value="UniProtKB-ARBA"/>
</dbReference>
<dbReference type="FunFam" id="2.20.28.230:FF:000001">
    <property type="entry name" value="Interleukin 15 receptor subunit alpha"/>
    <property type="match status" value="1"/>
</dbReference>
<evidence type="ECO:0000256" key="14">
    <source>
        <dbReference type="ARBA" id="ARBA00046292"/>
    </source>
</evidence>
<keyword evidence="8" id="KW-1133">Transmembrane helix</keyword>
<keyword evidence="10" id="KW-1015">Disulfide bond</keyword>
<feature type="region of interest" description="Disordered" evidence="18">
    <location>
        <begin position="79"/>
        <end position="174"/>
    </location>
</feature>
<evidence type="ECO:0000256" key="2">
    <source>
        <dbReference type="ARBA" id="ARBA00004241"/>
    </source>
</evidence>
<keyword evidence="9" id="KW-0472">Membrane</keyword>
<dbReference type="PANTHER" id="PTHR15060:SF0">
    <property type="entry name" value="INTERLEUKIN-15 RECEPTOR SUBUNIT ALPHA"/>
    <property type="match status" value="1"/>
</dbReference>
<evidence type="ECO:0000259" key="19">
    <source>
        <dbReference type="PROSITE" id="PS50923"/>
    </source>
</evidence>
<evidence type="ECO:0000256" key="6">
    <source>
        <dbReference type="ARBA" id="ARBA00022692"/>
    </source>
</evidence>
<keyword evidence="5 17" id="KW-0768">Sushi</keyword>
<feature type="domain" description="Sushi" evidence="19">
    <location>
        <begin position="15"/>
        <end position="79"/>
    </location>
</feature>
<dbReference type="GO" id="GO:0042010">
    <property type="term" value="F:interleukin-15 receptor activity"/>
    <property type="evidence" value="ECO:0007669"/>
    <property type="project" value="InterPro"/>
</dbReference>